<dbReference type="InterPro" id="IPR026022">
    <property type="entry name" value="PhoU_dom"/>
</dbReference>
<dbReference type="GO" id="GO:0005886">
    <property type="term" value="C:plasma membrane"/>
    <property type="evidence" value="ECO:0007669"/>
    <property type="project" value="UniProtKB-SubCell"/>
</dbReference>
<feature type="transmembrane region" description="Helical" evidence="6">
    <location>
        <begin position="259"/>
        <end position="281"/>
    </location>
</feature>
<keyword evidence="3 6" id="KW-0812">Transmembrane</keyword>
<keyword evidence="4 6" id="KW-1133">Transmembrane helix</keyword>
<keyword evidence="9" id="KW-1185">Reference proteome</keyword>
<protein>
    <recommendedName>
        <fullName evidence="7">PhoU domain-containing protein</fullName>
    </recommendedName>
</protein>
<sequence>MGISTIVTVLTLLSGVALFLYGMQLMGEGLKQVAGNKLELILYKLTSTPLKGFLLGTVVTALIQSSGATTVMVVGFVNSGLMKLSQAIGIIMGANIGTSITGWIICLSYIDGQQGLASLLSTATISAVVAILGIVFRMFMKKDIFHATGNIMLGFAILMVGMQTMSGAVSPLSQSPAFTSLLTSFTNPVMGILFGILITAVLQSASAACGVLQALSVTGGITFASAFPMLMGVGIGAATPVLLSAIGTGTNGKRTALVYLLNDLFAMLLGSILFYGTNLVFHYPFLDTVMNPFSIAALNSMYRFAAMLLLLPFVKGIERLTKVLIPNREDDEEDSDTLDLLEDRFLNYPDLALAQCQRAMDSMAENVVKNLARAMDLLDHFDERKFSKIQEKESRIDKYQDKLDTYLMQMLKRELSNAQSTEVSKFLHCIPDFERIGDYSYEMAKVARDQYEKKQSFSGSAWKDLQVVMHAVTEIMDLTMDSFSTSDRLVAQRIEPLRVWISMLCTEVRHRRISRLKDTRSGIEEGFDYNELVNELERTADHCSNIAVYIIETANNDLDVHDYVSRTKKDRRSRYKEYLTEYRQKYSI</sequence>
<evidence type="ECO:0000313" key="9">
    <source>
        <dbReference type="Proteomes" id="UP000069771"/>
    </source>
</evidence>
<dbReference type="GO" id="GO:0005436">
    <property type="term" value="F:sodium:phosphate symporter activity"/>
    <property type="evidence" value="ECO:0007669"/>
    <property type="project" value="InterPro"/>
</dbReference>
<dbReference type="NCBIfam" id="NF037997">
    <property type="entry name" value="Na_Pi_symport"/>
    <property type="match status" value="1"/>
</dbReference>
<comment type="subcellular location">
    <subcellularLocation>
        <location evidence="1">Cell membrane</location>
        <topology evidence="1">Multi-pass membrane protein</topology>
    </subcellularLocation>
</comment>
<dbReference type="InterPro" id="IPR038078">
    <property type="entry name" value="PhoU-like_sf"/>
</dbReference>
<dbReference type="AlphaFoldDB" id="A0A140DX97"/>
<dbReference type="PATRIC" id="fig|1702221.3.peg.2079"/>
<dbReference type="OrthoDB" id="9763003at2"/>
<evidence type="ECO:0000256" key="6">
    <source>
        <dbReference type="SAM" id="Phobius"/>
    </source>
</evidence>
<feature type="transmembrane region" description="Helical" evidence="6">
    <location>
        <begin position="89"/>
        <end position="110"/>
    </location>
</feature>
<keyword evidence="2" id="KW-1003">Cell membrane</keyword>
<dbReference type="GeneID" id="78478729"/>
<feature type="transmembrane region" description="Helical" evidence="6">
    <location>
        <begin position="293"/>
        <end position="314"/>
    </location>
</feature>
<dbReference type="Pfam" id="PF01895">
    <property type="entry name" value="PhoU"/>
    <property type="match status" value="2"/>
</dbReference>
<feature type="transmembrane region" description="Helical" evidence="6">
    <location>
        <begin position="53"/>
        <end position="77"/>
    </location>
</feature>
<feature type="transmembrane region" description="Helical" evidence="6">
    <location>
        <begin position="151"/>
        <end position="169"/>
    </location>
</feature>
<gene>
    <name evidence="8" type="ORF">AALO17_21400</name>
</gene>
<name>A0A140DX97_9FIRM</name>
<dbReference type="SUPFAM" id="SSF109755">
    <property type="entry name" value="PhoU-like"/>
    <property type="match status" value="1"/>
</dbReference>
<dbReference type="EMBL" id="CP011391">
    <property type="protein sequence ID" value="AMK55274.1"/>
    <property type="molecule type" value="Genomic_DNA"/>
</dbReference>
<evidence type="ECO:0000313" key="8">
    <source>
        <dbReference type="EMBL" id="AMK55274.1"/>
    </source>
</evidence>
<dbReference type="Pfam" id="PF02690">
    <property type="entry name" value="Na_Pi_cotrans"/>
    <property type="match status" value="1"/>
</dbReference>
<evidence type="ECO:0000256" key="5">
    <source>
        <dbReference type="ARBA" id="ARBA00023136"/>
    </source>
</evidence>
<evidence type="ECO:0000259" key="7">
    <source>
        <dbReference type="Pfam" id="PF01895"/>
    </source>
</evidence>
<proteinExistence type="predicted"/>
<dbReference type="PANTHER" id="PTHR10010">
    <property type="entry name" value="SOLUTE CARRIER FAMILY 34 SODIUM PHOSPHATE , MEMBER 2-RELATED"/>
    <property type="match status" value="1"/>
</dbReference>
<feature type="transmembrane region" description="Helical" evidence="6">
    <location>
        <begin position="189"/>
        <end position="215"/>
    </location>
</feature>
<evidence type="ECO:0000256" key="1">
    <source>
        <dbReference type="ARBA" id="ARBA00004651"/>
    </source>
</evidence>
<feature type="domain" description="PhoU" evidence="7">
    <location>
        <begin position="362"/>
        <end position="446"/>
    </location>
</feature>
<dbReference type="Proteomes" id="UP000069771">
    <property type="component" value="Chromosome"/>
</dbReference>
<evidence type="ECO:0000256" key="3">
    <source>
        <dbReference type="ARBA" id="ARBA00022692"/>
    </source>
</evidence>
<organism evidence="8 9">
    <name type="scientific">Faecalibaculum rodentium</name>
    <dbReference type="NCBI Taxonomy" id="1702221"/>
    <lineage>
        <taxon>Bacteria</taxon>
        <taxon>Bacillati</taxon>
        <taxon>Bacillota</taxon>
        <taxon>Erysipelotrichia</taxon>
        <taxon>Erysipelotrichales</taxon>
        <taxon>Erysipelotrichaceae</taxon>
        <taxon>Faecalibaculum</taxon>
    </lineage>
</organism>
<evidence type="ECO:0000256" key="2">
    <source>
        <dbReference type="ARBA" id="ARBA00022475"/>
    </source>
</evidence>
<keyword evidence="5 6" id="KW-0472">Membrane</keyword>
<dbReference type="GO" id="GO:0044341">
    <property type="term" value="P:sodium-dependent phosphate transport"/>
    <property type="evidence" value="ECO:0007669"/>
    <property type="project" value="InterPro"/>
</dbReference>
<accession>A0A140DX97</accession>
<dbReference type="InterPro" id="IPR003841">
    <property type="entry name" value="Na/Pi_transpt"/>
</dbReference>
<feature type="transmembrane region" description="Helical" evidence="6">
    <location>
        <begin position="116"/>
        <end position="139"/>
    </location>
</feature>
<dbReference type="KEGG" id="fro:AALO17_21400"/>
<feature type="domain" description="PhoU" evidence="7">
    <location>
        <begin position="471"/>
        <end position="547"/>
    </location>
</feature>
<dbReference type="RefSeq" id="WP_067558725.1">
    <property type="nucleotide sequence ID" value="NZ_CAOOBB010000085.1"/>
</dbReference>
<reference evidence="8 9" key="1">
    <citation type="journal article" date="2016" name="Gut Pathog.">
        <title>Whole genome sequencing of "Faecalibaculum rodentium" ALO17, isolated from C57BL/6J laboratory mouse feces.</title>
        <authorList>
            <person name="Lim S."/>
            <person name="Chang D.H."/>
            <person name="Ahn S."/>
            <person name="Kim B.C."/>
        </authorList>
    </citation>
    <scope>NUCLEOTIDE SEQUENCE [LARGE SCALE GENOMIC DNA]</scope>
    <source>
        <strain evidence="8 9">Alo17</strain>
    </source>
</reference>
<dbReference type="PANTHER" id="PTHR10010:SF46">
    <property type="entry name" value="SODIUM-DEPENDENT PHOSPHATE TRANSPORT PROTEIN 2B"/>
    <property type="match status" value="1"/>
</dbReference>
<evidence type="ECO:0000256" key="4">
    <source>
        <dbReference type="ARBA" id="ARBA00022989"/>
    </source>
</evidence>
<dbReference type="Gene3D" id="1.20.58.220">
    <property type="entry name" value="Phosphate transport system protein phou homolog 2, domain 2"/>
    <property type="match status" value="1"/>
</dbReference>